<evidence type="ECO:0000256" key="1">
    <source>
        <dbReference type="SAM" id="MobiDB-lite"/>
    </source>
</evidence>
<organism evidence="2 3">
    <name type="scientific">Protomyces lactucae-debilis</name>
    <dbReference type="NCBI Taxonomy" id="2754530"/>
    <lineage>
        <taxon>Eukaryota</taxon>
        <taxon>Fungi</taxon>
        <taxon>Dikarya</taxon>
        <taxon>Ascomycota</taxon>
        <taxon>Taphrinomycotina</taxon>
        <taxon>Taphrinomycetes</taxon>
        <taxon>Taphrinales</taxon>
        <taxon>Protomycetaceae</taxon>
        <taxon>Protomyces</taxon>
    </lineage>
</organism>
<feature type="region of interest" description="Disordered" evidence="1">
    <location>
        <begin position="168"/>
        <end position="188"/>
    </location>
</feature>
<keyword evidence="3" id="KW-1185">Reference proteome</keyword>
<accession>A0A1Y2FFC6</accession>
<name>A0A1Y2FFC6_PROLT</name>
<protein>
    <submittedName>
        <fullName evidence="2">Uncharacterized protein</fullName>
    </submittedName>
</protein>
<gene>
    <name evidence="2" type="ORF">BCR37DRAFT_24627</name>
</gene>
<dbReference type="GeneID" id="63783188"/>
<dbReference type="EMBL" id="MCFI01000010">
    <property type="protein sequence ID" value="ORY81996.1"/>
    <property type="molecule type" value="Genomic_DNA"/>
</dbReference>
<dbReference type="Proteomes" id="UP000193685">
    <property type="component" value="Unassembled WGS sequence"/>
</dbReference>
<evidence type="ECO:0000313" key="2">
    <source>
        <dbReference type="EMBL" id="ORY81996.1"/>
    </source>
</evidence>
<evidence type="ECO:0000313" key="3">
    <source>
        <dbReference type="Proteomes" id="UP000193685"/>
    </source>
</evidence>
<sequence length="271" mass="28834">MPAIDPNTVLHISSIQLPSQGCCVPRRKTLAVSEPVRAALSALNETVMADMSARVLLELQKEYPLYAQNNILYAICLTVVMLVCYESLRNAAAAHAAAKHEEAFQLKQAHEHLMNRSRESLKSTLETSKAAVIASAAVSQVSLNQGLKASMDITEVVAQEVAEQLASKQEDRQSILTDASSKSHTTGLLYSPSPAPLLSALSITPSLVNMQATLSPSAPLRSSTFSGPLGRAATTSAMQALKQASGTVGKNGVLPGQLFDHDGDVTETLWK</sequence>
<reference evidence="2 3" key="1">
    <citation type="submission" date="2016-07" db="EMBL/GenBank/DDBJ databases">
        <title>Pervasive Adenine N6-methylation of Active Genes in Fungi.</title>
        <authorList>
            <consortium name="DOE Joint Genome Institute"/>
            <person name="Mondo S.J."/>
            <person name="Dannebaum R.O."/>
            <person name="Kuo R.C."/>
            <person name="Labutti K."/>
            <person name="Haridas S."/>
            <person name="Kuo A."/>
            <person name="Salamov A."/>
            <person name="Ahrendt S.R."/>
            <person name="Lipzen A."/>
            <person name="Sullivan W."/>
            <person name="Andreopoulos W.B."/>
            <person name="Clum A."/>
            <person name="Lindquist E."/>
            <person name="Daum C."/>
            <person name="Ramamoorthy G.K."/>
            <person name="Gryganskyi A."/>
            <person name="Culley D."/>
            <person name="Magnuson J.K."/>
            <person name="James T.Y."/>
            <person name="O'Malley M.A."/>
            <person name="Stajich J.E."/>
            <person name="Spatafora J.W."/>
            <person name="Visel A."/>
            <person name="Grigoriev I.V."/>
        </authorList>
    </citation>
    <scope>NUCLEOTIDE SEQUENCE [LARGE SCALE GENOMIC DNA]</scope>
    <source>
        <strain evidence="2 3">12-1054</strain>
    </source>
</reference>
<dbReference type="AlphaFoldDB" id="A0A1Y2FFC6"/>
<comment type="caution">
    <text evidence="2">The sequence shown here is derived from an EMBL/GenBank/DDBJ whole genome shotgun (WGS) entry which is preliminary data.</text>
</comment>
<proteinExistence type="predicted"/>
<feature type="compositionally biased region" description="Polar residues" evidence="1">
    <location>
        <begin position="174"/>
        <end position="186"/>
    </location>
</feature>
<dbReference type="RefSeq" id="XP_040725130.1">
    <property type="nucleotide sequence ID" value="XM_040866589.1"/>
</dbReference>